<feature type="domain" description="HNH nuclease" evidence="1">
    <location>
        <begin position="24"/>
        <end position="66"/>
    </location>
</feature>
<name>A0AA86RLG4_9EUKA</name>
<organism evidence="2">
    <name type="scientific">Hexamita inflata</name>
    <dbReference type="NCBI Taxonomy" id="28002"/>
    <lineage>
        <taxon>Eukaryota</taxon>
        <taxon>Metamonada</taxon>
        <taxon>Diplomonadida</taxon>
        <taxon>Hexamitidae</taxon>
        <taxon>Hexamitinae</taxon>
        <taxon>Hexamita</taxon>
    </lineage>
</organism>
<evidence type="ECO:0000313" key="2">
    <source>
        <dbReference type="EMBL" id="CAI9968615.1"/>
    </source>
</evidence>
<comment type="caution">
    <text evidence="2">The sequence shown here is derived from an EMBL/GenBank/DDBJ whole genome shotgun (WGS) entry which is preliminary data.</text>
</comment>
<keyword evidence="4" id="KW-1185">Reference proteome</keyword>
<gene>
    <name evidence="3" type="ORF">HINF_LOCUS45829</name>
    <name evidence="2" type="ORF">HINF_LOCUS56260</name>
</gene>
<dbReference type="Proteomes" id="UP001642409">
    <property type="component" value="Unassembled WGS sequence"/>
</dbReference>
<sequence>MYQSLSRGYLVTKLSNNGFSQHRLIHVLVAEAFIQIQNGLQIDHIDRNRLNNHYTNLRYVTNSENSKNRTAYKGKDAIYVDQIPERCIEVTEYNQHRFENYFINPSTYEMYYYNDLQYRQLNLNTAQNGSIYYCTKNNQNKQVRLCLSVLKSQYRMVEQVE</sequence>
<dbReference type="InterPro" id="IPR003615">
    <property type="entry name" value="HNH_nuc"/>
</dbReference>
<evidence type="ECO:0000313" key="3">
    <source>
        <dbReference type="EMBL" id="CAL6053973.1"/>
    </source>
</evidence>
<dbReference type="AlphaFoldDB" id="A0AA86RLG4"/>
<dbReference type="Pfam" id="PF13392">
    <property type="entry name" value="HNH_3"/>
    <property type="match status" value="1"/>
</dbReference>
<reference evidence="3 4" key="2">
    <citation type="submission" date="2024-07" db="EMBL/GenBank/DDBJ databases">
        <authorList>
            <person name="Akdeniz Z."/>
        </authorList>
    </citation>
    <scope>NUCLEOTIDE SEQUENCE [LARGE SCALE GENOMIC DNA]</scope>
</reference>
<dbReference type="SUPFAM" id="SSF54060">
    <property type="entry name" value="His-Me finger endonucleases"/>
    <property type="match status" value="1"/>
</dbReference>
<protein>
    <recommendedName>
        <fullName evidence="1">HNH nuclease domain-containing protein</fullName>
    </recommendedName>
</protein>
<evidence type="ECO:0000259" key="1">
    <source>
        <dbReference type="Pfam" id="PF13392"/>
    </source>
</evidence>
<dbReference type="InterPro" id="IPR044925">
    <property type="entry name" value="His-Me_finger_sf"/>
</dbReference>
<proteinExistence type="predicted"/>
<reference evidence="2" key="1">
    <citation type="submission" date="2023-06" db="EMBL/GenBank/DDBJ databases">
        <authorList>
            <person name="Kurt Z."/>
        </authorList>
    </citation>
    <scope>NUCLEOTIDE SEQUENCE</scope>
</reference>
<dbReference type="EMBL" id="CATOUU010001045">
    <property type="protein sequence ID" value="CAI9968615.1"/>
    <property type="molecule type" value="Genomic_DNA"/>
</dbReference>
<accession>A0AA86RLG4</accession>
<dbReference type="EMBL" id="CAXDID020000200">
    <property type="protein sequence ID" value="CAL6053973.1"/>
    <property type="molecule type" value="Genomic_DNA"/>
</dbReference>
<evidence type="ECO:0000313" key="4">
    <source>
        <dbReference type="Proteomes" id="UP001642409"/>
    </source>
</evidence>
<dbReference type="Gene3D" id="3.90.75.20">
    <property type="match status" value="1"/>
</dbReference>